<evidence type="ECO:0000313" key="4">
    <source>
        <dbReference type="EMBL" id="PAB59510.1"/>
    </source>
</evidence>
<evidence type="ECO:0000256" key="1">
    <source>
        <dbReference type="ARBA" id="ARBA00004948"/>
    </source>
</evidence>
<organism evidence="4 5">
    <name type="scientific">Anaeromicrobium sediminis</name>
    <dbReference type="NCBI Taxonomy" id="1478221"/>
    <lineage>
        <taxon>Bacteria</taxon>
        <taxon>Bacillati</taxon>
        <taxon>Bacillota</taxon>
        <taxon>Clostridia</taxon>
        <taxon>Peptostreptococcales</taxon>
        <taxon>Thermotaleaceae</taxon>
        <taxon>Anaeromicrobium</taxon>
    </lineage>
</organism>
<dbReference type="InterPro" id="IPR022998">
    <property type="entry name" value="ThiamineP_synth_TenI"/>
</dbReference>
<evidence type="ECO:0000259" key="3">
    <source>
        <dbReference type="Pfam" id="PF02581"/>
    </source>
</evidence>
<dbReference type="SUPFAM" id="SSF51391">
    <property type="entry name" value="Thiamin phosphate synthase"/>
    <property type="match status" value="1"/>
</dbReference>
<proteinExistence type="predicted"/>
<evidence type="ECO:0000256" key="2">
    <source>
        <dbReference type="ARBA" id="ARBA00022977"/>
    </source>
</evidence>
<keyword evidence="5" id="KW-1185">Reference proteome</keyword>
<dbReference type="PANTHER" id="PTHR20857:SF23">
    <property type="entry name" value="THIAMINE BIOSYNTHETIC BIFUNCTIONAL ENZYME"/>
    <property type="match status" value="1"/>
</dbReference>
<dbReference type="InterPro" id="IPR013785">
    <property type="entry name" value="Aldolase_TIM"/>
</dbReference>
<evidence type="ECO:0000313" key="5">
    <source>
        <dbReference type="Proteomes" id="UP000216024"/>
    </source>
</evidence>
<gene>
    <name evidence="4" type="ORF">CCE28_09860</name>
</gene>
<comment type="caution">
    <text evidence="4">The sequence shown here is derived from an EMBL/GenBank/DDBJ whole genome shotgun (WGS) entry which is preliminary data.</text>
</comment>
<reference evidence="4 5" key="1">
    <citation type="submission" date="2017-06" db="EMBL/GenBank/DDBJ databases">
        <title>Draft genome sequence of anaerobic fermentative bacterium Anaeromicrobium sediminis DY2726D isolated from West Pacific Ocean sediments.</title>
        <authorList>
            <person name="Zeng X."/>
        </authorList>
    </citation>
    <scope>NUCLEOTIDE SEQUENCE [LARGE SCALE GENOMIC DNA]</scope>
    <source>
        <strain evidence="4 5">DY2726D</strain>
    </source>
</reference>
<dbReference type="CDD" id="cd00564">
    <property type="entry name" value="TMP_TenI"/>
    <property type="match status" value="1"/>
</dbReference>
<dbReference type="Proteomes" id="UP000216024">
    <property type="component" value="Unassembled WGS sequence"/>
</dbReference>
<accession>A0A267ML54</accession>
<protein>
    <recommendedName>
        <fullName evidence="3">Thiamine phosphate synthase/TenI domain-containing protein</fullName>
    </recommendedName>
</protein>
<dbReference type="PANTHER" id="PTHR20857">
    <property type="entry name" value="THIAMINE-PHOSPHATE PYROPHOSPHORYLASE"/>
    <property type="match status" value="1"/>
</dbReference>
<dbReference type="EMBL" id="NIBG01000007">
    <property type="protein sequence ID" value="PAB59510.1"/>
    <property type="molecule type" value="Genomic_DNA"/>
</dbReference>
<dbReference type="InterPro" id="IPR036206">
    <property type="entry name" value="ThiamineP_synth_sf"/>
</dbReference>
<dbReference type="Pfam" id="PF02581">
    <property type="entry name" value="TMP-TENI"/>
    <property type="match status" value="1"/>
</dbReference>
<dbReference type="GO" id="GO:0009228">
    <property type="term" value="P:thiamine biosynthetic process"/>
    <property type="evidence" value="ECO:0007669"/>
    <property type="project" value="UniProtKB-KW"/>
</dbReference>
<dbReference type="GO" id="GO:0004789">
    <property type="term" value="F:thiamine-phosphate diphosphorylase activity"/>
    <property type="evidence" value="ECO:0007669"/>
    <property type="project" value="TreeGrafter"/>
</dbReference>
<dbReference type="Gene3D" id="3.20.20.70">
    <property type="entry name" value="Aldolase class I"/>
    <property type="match status" value="1"/>
</dbReference>
<dbReference type="AlphaFoldDB" id="A0A267ML54"/>
<name>A0A267ML54_9FIRM</name>
<keyword evidence="2" id="KW-0784">Thiamine biosynthesis</keyword>
<dbReference type="GO" id="GO:0005737">
    <property type="term" value="C:cytoplasm"/>
    <property type="evidence" value="ECO:0007669"/>
    <property type="project" value="TreeGrafter"/>
</dbReference>
<sequence>MTNINRLIKDHKMLFLITNRNMIKRPTLSHVIEEAIDGGVNAIVLREKDLSYDELIIIAKDIKDKIQHKDVLFIINRNLKVAKEINLDGYHMGFHDLVKEKPKWHKLLGVSVHSLEEAIIAEEKGASYLLASHVYETDCKKGLKGRGIDFIKEIRENVNIPVIALGGINHENVEEVMSTGVEGVAVMSYIMTDEHPFMAAKRIKDNM</sequence>
<feature type="domain" description="Thiamine phosphate synthase/TenI" evidence="3">
    <location>
        <begin position="14"/>
        <end position="190"/>
    </location>
</feature>
<comment type="pathway">
    <text evidence="1">Cofactor biosynthesis; thiamine diphosphate biosynthesis.</text>
</comment>